<dbReference type="Pfam" id="PF00211">
    <property type="entry name" value="Guanylate_cyc"/>
    <property type="match status" value="1"/>
</dbReference>
<dbReference type="SMART" id="SM00044">
    <property type="entry name" value="CYCc"/>
    <property type="match status" value="1"/>
</dbReference>
<keyword evidence="4" id="KW-0547">Nucleotide-binding</keyword>
<keyword evidence="3" id="KW-0963">Cytoplasm</keyword>
<keyword evidence="5" id="KW-0342">GTP-binding</keyword>
<feature type="signal peptide" evidence="8">
    <location>
        <begin position="1"/>
        <end position="24"/>
    </location>
</feature>
<dbReference type="PANTHER" id="PTHR45655:SF6">
    <property type="entry name" value="HEAD-SPECIFIC GUANYLATE CYCLASE"/>
    <property type="match status" value="1"/>
</dbReference>
<organism evidence="10 11">
    <name type="scientific">Brachionus calyciflorus</name>
    <dbReference type="NCBI Taxonomy" id="104777"/>
    <lineage>
        <taxon>Eukaryota</taxon>
        <taxon>Metazoa</taxon>
        <taxon>Spiralia</taxon>
        <taxon>Gnathifera</taxon>
        <taxon>Rotifera</taxon>
        <taxon>Eurotatoria</taxon>
        <taxon>Monogononta</taxon>
        <taxon>Pseudotrocha</taxon>
        <taxon>Ploima</taxon>
        <taxon>Brachionidae</taxon>
        <taxon>Brachionus</taxon>
    </lineage>
</organism>
<evidence type="ECO:0000256" key="5">
    <source>
        <dbReference type="ARBA" id="ARBA00023134"/>
    </source>
</evidence>
<evidence type="ECO:0000256" key="7">
    <source>
        <dbReference type="ARBA" id="ARBA00023293"/>
    </source>
</evidence>
<evidence type="ECO:0000259" key="9">
    <source>
        <dbReference type="PROSITE" id="PS50125"/>
    </source>
</evidence>
<dbReference type="EC" id="4.6.1.2" evidence="2"/>
<gene>
    <name evidence="10" type="ORF">OXX778_LOCUS3410</name>
</gene>
<accession>A0A813NPS8</accession>
<dbReference type="AlphaFoldDB" id="A0A813NPS8"/>
<dbReference type="GO" id="GO:0004383">
    <property type="term" value="F:guanylate cyclase activity"/>
    <property type="evidence" value="ECO:0007669"/>
    <property type="project" value="UniProtKB-EC"/>
</dbReference>
<dbReference type="EMBL" id="CAJNOC010000299">
    <property type="protein sequence ID" value="CAF0741352.1"/>
    <property type="molecule type" value="Genomic_DNA"/>
</dbReference>
<dbReference type="Pfam" id="PF07701">
    <property type="entry name" value="HNOBA"/>
    <property type="match status" value="1"/>
</dbReference>
<dbReference type="Gene3D" id="6.10.250.780">
    <property type="match status" value="1"/>
</dbReference>
<evidence type="ECO:0000256" key="3">
    <source>
        <dbReference type="ARBA" id="ARBA00022490"/>
    </source>
</evidence>
<dbReference type="Proteomes" id="UP000663879">
    <property type="component" value="Unassembled WGS sequence"/>
</dbReference>
<dbReference type="GO" id="GO:0070482">
    <property type="term" value="P:response to oxygen levels"/>
    <property type="evidence" value="ECO:0007669"/>
    <property type="project" value="TreeGrafter"/>
</dbReference>
<keyword evidence="6" id="KW-0456">Lyase</keyword>
<dbReference type="Gene3D" id="3.30.450.260">
    <property type="entry name" value="Haem NO binding associated domain"/>
    <property type="match status" value="1"/>
</dbReference>
<evidence type="ECO:0000256" key="8">
    <source>
        <dbReference type="SAM" id="SignalP"/>
    </source>
</evidence>
<evidence type="ECO:0000256" key="4">
    <source>
        <dbReference type="ARBA" id="ARBA00022741"/>
    </source>
</evidence>
<dbReference type="PANTHER" id="PTHR45655">
    <property type="entry name" value="GUANYLATE CYCLASE SOLUBLE SUBUNIT BETA-2"/>
    <property type="match status" value="1"/>
</dbReference>
<protein>
    <recommendedName>
        <fullName evidence="2">guanylate cyclase</fullName>
        <ecNumber evidence="2">4.6.1.2</ecNumber>
    </recommendedName>
</protein>
<comment type="caution">
    <text evidence="10">The sequence shown here is derived from an EMBL/GenBank/DDBJ whole genome shotgun (WGS) entry which is preliminary data.</text>
</comment>
<keyword evidence="8" id="KW-0732">Signal</keyword>
<dbReference type="GO" id="GO:0019934">
    <property type="term" value="P:cGMP-mediated signaling"/>
    <property type="evidence" value="ECO:0007669"/>
    <property type="project" value="TreeGrafter"/>
</dbReference>
<feature type="chain" id="PRO_5032493410" description="guanylate cyclase" evidence="8">
    <location>
        <begin position="25"/>
        <end position="568"/>
    </location>
</feature>
<keyword evidence="7" id="KW-0141">cGMP biosynthesis</keyword>
<sequence>MTRYFNSHFLLKIIKLVFFFLCKAKVKCLQKQLGFLYFKNVFTEYRKQLESIANSLQSFYFNLNTFNDLLLNHNEFGQIFSQKTIPHFNCLIDHNQQGEKNLKIFFAPFTLNSFSNNFYYGLIKASSFYLFKTKIKLEKLNNFKNNFGYLIKSDDNLTKIFSDFDDSSNEPEDLCLSDDIFKSTYPFTIFLSRDMSIIQLGDGLAKQLSNMITENLNFETYFQIIRPKMECINFDVLLMNQSTSFLIRIRNSQMDLKGSITYLDETDSLMFICSPVIASLEELTGRGLFISDIPIHDATRDIILVGEQTKAQEGLKFRMEKLKKSIVQAQLDTEENKQKNIELLNMIFPSDIAKMLWRGEKVEARVVKNVTLLYSDIVGFTNICSSAQPIEIIEMLKRLYTDFDNVIGLLDVYKIETIGDAYIVAGGLHRPSKYHAQQIAWMSLLMMYYASKNYTPKHNEIKIRIGIHSGDVMAGIVGVKQPRYCLFGNNCTITNKLESQSEEKRIHVSPKSKDLIDEINGFEFESRGREYLQDDRETWFLNSYKNSKLSNEHNLVLHIKEALKECRI</sequence>
<dbReference type="GO" id="GO:0005525">
    <property type="term" value="F:GTP binding"/>
    <property type="evidence" value="ECO:0007669"/>
    <property type="project" value="UniProtKB-KW"/>
</dbReference>
<reference evidence="10" key="1">
    <citation type="submission" date="2021-02" db="EMBL/GenBank/DDBJ databases">
        <authorList>
            <person name="Nowell W R."/>
        </authorList>
    </citation>
    <scope>NUCLEOTIDE SEQUENCE</scope>
    <source>
        <strain evidence="10">Ploen Becks lab</strain>
    </source>
</reference>
<evidence type="ECO:0000256" key="6">
    <source>
        <dbReference type="ARBA" id="ARBA00023239"/>
    </source>
</evidence>
<evidence type="ECO:0000256" key="2">
    <source>
        <dbReference type="ARBA" id="ARBA00012202"/>
    </source>
</evidence>
<dbReference type="CDD" id="cd07302">
    <property type="entry name" value="CHD"/>
    <property type="match status" value="1"/>
</dbReference>
<dbReference type="Gene3D" id="3.30.70.1230">
    <property type="entry name" value="Nucleotide cyclase"/>
    <property type="match status" value="1"/>
</dbReference>
<dbReference type="SUPFAM" id="SSF55073">
    <property type="entry name" value="Nucleotide cyclase"/>
    <property type="match status" value="1"/>
</dbReference>
<feature type="domain" description="Guanylate cyclase" evidence="9">
    <location>
        <begin position="371"/>
        <end position="498"/>
    </location>
</feature>
<dbReference type="InterPro" id="IPR042463">
    <property type="entry name" value="HNOB_dom_associated_sf"/>
</dbReference>
<dbReference type="OrthoDB" id="6127067at2759"/>
<dbReference type="GO" id="GO:0008074">
    <property type="term" value="C:guanylate cyclase complex, soluble"/>
    <property type="evidence" value="ECO:0007669"/>
    <property type="project" value="TreeGrafter"/>
</dbReference>
<evidence type="ECO:0000256" key="1">
    <source>
        <dbReference type="ARBA" id="ARBA00004496"/>
    </source>
</evidence>
<proteinExistence type="predicted"/>
<name>A0A813NPS8_9BILA</name>
<comment type="subcellular location">
    <subcellularLocation>
        <location evidence="1">Cytoplasm</location>
    </subcellularLocation>
</comment>
<evidence type="ECO:0000313" key="11">
    <source>
        <dbReference type="Proteomes" id="UP000663879"/>
    </source>
</evidence>
<dbReference type="PROSITE" id="PS50125">
    <property type="entry name" value="GUANYLATE_CYCLASE_2"/>
    <property type="match status" value="1"/>
</dbReference>
<dbReference type="InterPro" id="IPR001054">
    <property type="entry name" value="A/G_cyclase"/>
</dbReference>
<dbReference type="InterPro" id="IPR011645">
    <property type="entry name" value="HNOB_dom_associated"/>
</dbReference>
<dbReference type="InterPro" id="IPR029787">
    <property type="entry name" value="Nucleotide_cyclase"/>
</dbReference>
<dbReference type="FunFam" id="3.30.70.1230:FF:000007">
    <property type="entry name" value="Guanylate cyclase soluble subunit alpha-3"/>
    <property type="match status" value="1"/>
</dbReference>
<keyword evidence="11" id="KW-1185">Reference proteome</keyword>
<evidence type="ECO:0000313" key="10">
    <source>
        <dbReference type="EMBL" id="CAF0741352.1"/>
    </source>
</evidence>